<comment type="catalytic activity">
    <reaction evidence="5">
        <text>N(tele)-phospho-L-histidyl/L-threonyl-[pyruvate, phosphate dikinase] + ADP = N(tele)-phospho-L-histidyl/O-phospho-L-threonyl-[pyruvate, phosphate dikinase] + AMP + H(+)</text>
        <dbReference type="Rhea" id="RHEA:43692"/>
        <dbReference type="Rhea" id="RHEA-COMP:10650"/>
        <dbReference type="Rhea" id="RHEA-COMP:10651"/>
        <dbReference type="ChEBI" id="CHEBI:15378"/>
        <dbReference type="ChEBI" id="CHEBI:30013"/>
        <dbReference type="ChEBI" id="CHEBI:61977"/>
        <dbReference type="ChEBI" id="CHEBI:83586"/>
        <dbReference type="ChEBI" id="CHEBI:456215"/>
        <dbReference type="ChEBI" id="CHEBI:456216"/>
        <dbReference type="EC" id="2.7.11.32"/>
    </reaction>
</comment>
<name>A0A445N1N3_9BACT</name>
<keyword evidence="6" id="KW-0670">Pyruvate</keyword>
<dbReference type="AlphaFoldDB" id="A0A445N1N3"/>
<proteinExistence type="inferred from homology"/>
<keyword evidence="2 5" id="KW-0808">Transferase</keyword>
<dbReference type="InterPro" id="IPR005177">
    <property type="entry name" value="Kinase-pyrophosphorylase"/>
</dbReference>
<dbReference type="GO" id="GO:0016776">
    <property type="term" value="F:phosphotransferase activity, phosphate group as acceptor"/>
    <property type="evidence" value="ECO:0007669"/>
    <property type="project" value="UniProtKB-UniRule"/>
</dbReference>
<organism evidence="6">
    <name type="scientific">uncultured Desulfobacterium sp</name>
    <dbReference type="NCBI Taxonomy" id="201089"/>
    <lineage>
        <taxon>Bacteria</taxon>
        <taxon>Pseudomonadati</taxon>
        <taxon>Thermodesulfobacteriota</taxon>
        <taxon>Desulfobacteria</taxon>
        <taxon>Desulfobacterales</taxon>
        <taxon>Desulfobacteriaceae</taxon>
        <taxon>Desulfobacterium</taxon>
        <taxon>environmental samples</taxon>
    </lineage>
</organism>
<dbReference type="PANTHER" id="PTHR31756">
    <property type="entry name" value="PYRUVATE, PHOSPHATE DIKINASE REGULATORY PROTEIN 1, CHLOROPLASTIC"/>
    <property type="match status" value="1"/>
</dbReference>
<keyword evidence="3 5" id="KW-0547">Nucleotide-binding</keyword>
<dbReference type="EC" id="2.7.4.27" evidence="5"/>
<accession>A0A445N1N3</accession>
<evidence type="ECO:0000313" key="6">
    <source>
        <dbReference type="EMBL" id="SPD75617.1"/>
    </source>
</evidence>
<dbReference type="NCBIfam" id="NF003742">
    <property type="entry name" value="PRK05339.1"/>
    <property type="match status" value="1"/>
</dbReference>
<reference evidence="6" key="1">
    <citation type="submission" date="2018-01" db="EMBL/GenBank/DDBJ databases">
        <authorList>
            <person name="Regsiter A."/>
            <person name="William W."/>
        </authorList>
    </citation>
    <scope>NUCLEOTIDE SEQUENCE</scope>
    <source>
        <strain evidence="6">TRIP AH-1</strain>
    </source>
</reference>
<comment type="similarity">
    <text evidence="5">Belongs to the pyruvate, phosphate/water dikinase regulatory protein family. PDRP subfamily.</text>
</comment>
<dbReference type="GO" id="GO:0004674">
    <property type="term" value="F:protein serine/threonine kinase activity"/>
    <property type="evidence" value="ECO:0007669"/>
    <property type="project" value="UniProtKB-UniRule"/>
</dbReference>
<protein>
    <recommendedName>
        <fullName evidence="5">Putative pyruvate, phosphate dikinase regulatory protein</fullName>
        <shortName evidence="5">PPDK regulatory protein</shortName>
        <ecNumber evidence="5">2.7.11.32</ecNumber>
        <ecNumber evidence="5">2.7.4.27</ecNumber>
    </recommendedName>
</protein>
<gene>
    <name evidence="6" type="ORF">PITCH_A680016</name>
</gene>
<comment type="function">
    <text evidence="5">Bifunctional serine/threonine kinase and phosphorylase involved in the regulation of the pyruvate, phosphate dikinase (PPDK) by catalyzing its phosphorylation/dephosphorylation.</text>
</comment>
<sequence>MNHVFVISDGTGRTAQQALDAALTQFPDTSVEVHLFPEIRTEEQVISIIEQASRFRGFVVHTVVSQDLRAVVRRTGRLHNVETIDLMGPLLAQLSHQLSDLPSEKPGLFYELNKEYFRRIEATEFALRHDDGKRVEQLRDAEIVLLGVSRTFKTPLSIFLAFKGWFVANVPIVLGVEPPSEVFKLSSGRVFCLMTEPEPLMRLRKVRIELWRGTDSEYAKPEHVHKELLYARKIFESRPEWPVINVTNKPIEEIASEILSIMRVKEKFISRLY</sequence>
<evidence type="ECO:0000256" key="2">
    <source>
        <dbReference type="ARBA" id="ARBA00022679"/>
    </source>
</evidence>
<keyword evidence="4 5" id="KW-0418">Kinase</keyword>
<dbReference type="PANTHER" id="PTHR31756:SF3">
    <property type="entry name" value="PYRUVATE, PHOSPHATE DIKINASE REGULATORY PROTEIN 1, CHLOROPLASTIC"/>
    <property type="match status" value="1"/>
</dbReference>
<dbReference type="GO" id="GO:0005524">
    <property type="term" value="F:ATP binding"/>
    <property type="evidence" value="ECO:0007669"/>
    <property type="project" value="InterPro"/>
</dbReference>
<dbReference type="Pfam" id="PF03618">
    <property type="entry name" value="Kinase-PPPase"/>
    <property type="match status" value="1"/>
</dbReference>
<dbReference type="EC" id="2.7.11.32" evidence="5"/>
<evidence type="ECO:0000256" key="1">
    <source>
        <dbReference type="ARBA" id="ARBA00022527"/>
    </source>
</evidence>
<dbReference type="GO" id="GO:0043531">
    <property type="term" value="F:ADP binding"/>
    <property type="evidence" value="ECO:0007669"/>
    <property type="project" value="UniProtKB-UniRule"/>
</dbReference>
<evidence type="ECO:0000256" key="5">
    <source>
        <dbReference type="HAMAP-Rule" id="MF_00921"/>
    </source>
</evidence>
<dbReference type="InterPro" id="IPR026565">
    <property type="entry name" value="PPDK_reg"/>
</dbReference>
<dbReference type="HAMAP" id="MF_00921">
    <property type="entry name" value="PDRP"/>
    <property type="match status" value="1"/>
</dbReference>
<dbReference type="EMBL" id="OJIN01000212">
    <property type="protein sequence ID" value="SPD75617.1"/>
    <property type="molecule type" value="Genomic_DNA"/>
</dbReference>
<keyword evidence="1 5" id="KW-0723">Serine/threonine-protein kinase</keyword>
<evidence type="ECO:0000256" key="3">
    <source>
        <dbReference type="ARBA" id="ARBA00022741"/>
    </source>
</evidence>
<comment type="caution">
    <text evidence="5">Lacks conserved residue(s) required for the propagation of feature annotation.</text>
</comment>
<evidence type="ECO:0000256" key="4">
    <source>
        <dbReference type="ARBA" id="ARBA00022777"/>
    </source>
</evidence>
<comment type="catalytic activity">
    <reaction evidence="5">
        <text>N(tele)-phospho-L-histidyl/O-phospho-L-threonyl-[pyruvate, phosphate dikinase] + phosphate + H(+) = N(tele)-phospho-L-histidyl/L-threonyl-[pyruvate, phosphate dikinase] + diphosphate</text>
        <dbReference type="Rhea" id="RHEA:43696"/>
        <dbReference type="Rhea" id="RHEA-COMP:10650"/>
        <dbReference type="Rhea" id="RHEA-COMP:10651"/>
        <dbReference type="ChEBI" id="CHEBI:15378"/>
        <dbReference type="ChEBI" id="CHEBI:30013"/>
        <dbReference type="ChEBI" id="CHEBI:33019"/>
        <dbReference type="ChEBI" id="CHEBI:43474"/>
        <dbReference type="ChEBI" id="CHEBI:61977"/>
        <dbReference type="ChEBI" id="CHEBI:83586"/>
        <dbReference type="EC" id="2.7.4.27"/>
    </reaction>
</comment>